<dbReference type="Gene3D" id="3.40.50.200">
    <property type="entry name" value="Peptidase S8/S53 domain"/>
    <property type="match status" value="1"/>
</dbReference>
<dbReference type="GO" id="GO:0006508">
    <property type="term" value="P:proteolysis"/>
    <property type="evidence" value="ECO:0007669"/>
    <property type="project" value="UniProtKB-KW"/>
</dbReference>
<dbReference type="Gene3D" id="2.60.40.10">
    <property type="entry name" value="Immunoglobulins"/>
    <property type="match status" value="3"/>
</dbReference>
<comment type="caution">
    <text evidence="8">The sequence shown here is derived from an EMBL/GenBank/DDBJ whole genome shotgun (WGS) entry which is preliminary data.</text>
</comment>
<gene>
    <name evidence="8" type="ORF">BJY16_002165</name>
</gene>
<dbReference type="AlphaFoldDB" id="A0A7W7M6H4"/>
<dbReference type="Pfam" id="PF12245">
    <property type="entry name" value="Big_3_2"/>
    <property type="match status" value="1"/>
</dbReference>
<evidence type="ECO:0008006" key="10">
    <source>
        <dbReference type="Google" id="ProtNLM"/>
    </source>
</evidence>
<evidence type="ECO:0000256" key="4">
    <source>
        <dbReference type="ARBA" id="ARBA00022825"/>
    </source>
</evidence>
<dbReference type="Pfam" id="PF00082">
    <property type="entry name" value="Peptidase_S8"/>
    <property type="match status" value="1"/>
</dbReference>
<dbReference type="GO" id="GO:0004252">
    <property type="term" value="F:serine-type endopeptidase activity"/>
    <property type="evidence" value="ECO:0007669"/>
    <property type="project" value="UniProtKB-UniRule"/>
</dbReference>
<dbReference type="GO" id="GO:0005975">
    <property type="term" value="P:carbohydrate metabolic process"/>
    <property type="evidence" value="ECO:0007669"/>
    <property type="project" value="UniProtKB-ARBA"/>
</dbReference>
<sequence length="756" mass="78404">MDAVRSEAFMILAAGATVRVTSFVTLGLLLAAGLVAPASAAEADPVRLDVGLSAGTDPAVVVDALGDAVVTTRPVPGLDAITIDVPADRIDAALTVLAATEGVRYADRGAVVGADSEVLPYALVVSEVPQAWTWTAGKPGITVAVVDSGVNVNLDMPATRLAAGYDFVDGDAAPADSDGHGTMMANVIAAQRGGGVGTIGVCSACSIMPVRVLSSGRGTTADAAAGIAWAADHGARVINASFSTASPSRLLLDAVEHANAKGALVVASAGNVYSAAHRYPAAYEPALAVTEHDRYFDYPEKNTEDDQWVDVTAYGGSAALGKDGEIGYAKGSSGATAVASGVAALAFSMRPDATAAEVNALIRRDADRQANYVDYHPPQVDAAQVVYDLGGTDTAPPTITETGLTDGQLIGAAGTYVPTQVTDDHGVEHVDLIVGGQVAATRTELGRSIPWEPPTGYNGPLPVTVVAYDYAGNTASATTTVQVDSVQPTVTLVSPAQTDTVHGTTVDITVEASSDTKSIVAQWQGSNPAYSLNPIPGTDRWTGKASLSPEGQFGLDIWDKAGNYTTFSHAFAVDNDPPAGGTIAPASWAKVRGTFVSTLTGVTDASGIAKAELWADGRYLGADTTLPYALPVPTGSYTGTFQLTWRVTDRLGQERTLPARTLVADNTAPTVKITKAPKNNAKVSGTVKIYVSAYDASGVARVELLVNGKLVTRDTTAGYLLKLNTKKQKKTMKVQVRVYDKLGNVRYTSVRTWHRR</sequence>
<dbReference type="EMBL" id="JACHNB010000001">
    <property type="protein sequence ID" value="MBB4738706.1"/>
    <property type="molecule type" value="Genomic_DNA"/>
</dbReference>
<dbReference type="InterPro" id="IPR022038">
    <property type="entry name" value="Ig-like_bact"/>
</dbReference>
<accession>A0A7W7M6H4</accession>
<dbReference type="RefSeq" id="WP_185039272.1">
    <property type="nucleotide sequence ID" value="NZ_BAABFG010000005.1"/>
</dbReference>
<evidence type="ECO:0000313" key="8">
    <source>
        <dbReference type="EMBL" id="MBB4738706.1"/>
    </source>
</evidence>
<evidence type="ECO:0000313" key="9">
    <source>
        <dbReference type="Proteomes" id="UP000546162"/>
    </source>
</evidence>
<evidence type="ECO:0000256" key="2">
    <source>
        <dbReference type="ARBA" id="ARBA00022670"/>
    </source>
</evidence>
<dbReference type="InterPro" id="IPR036852">
    <property type="entry name" value="Peptidase_S8/S53_dom_sf"/>
</dbReference>
<evidence type="ECO:0000256" key="1">
    <source>
        <dbReference type="ARBA" id="ARBA00011073"/>
    </source>
</evidence>
<reference evidence="8 9" key="1">
    <citation type="submission" date="2020-08" db="EMBL/GenBank/DDBJ databases">
        <title>Sequencing the genomes of 1000 actinobacteria strains.</title>
        <authorList>
            <person name="Klenk H.-P."/>
        </authorList>
    </citation>
    <scope>NUCLEOTIDE SEQUENCE [LARGE SCALE GENOMIC DNA]</scope>
    <source>
        <strain evidence="8 9">DSM 45809</strain>
    </source>
</reference>
<evidence type="ECO:0000256" key="5">
    <source>
        <dbReference type="PROSITE-ProRule" id="PRU01240"/>
    </source>
</evidence>
<feature type="active site" description="Charge relay system" evidence="5">
    <location>
        <position position="147"/>
    </location>
</feature>
<dbReference type="Pfam" id="PF17957">
    <property type="entry name" value="Big_7"/>
    <property type="match status" value="1"/>
</dbReference>
<feature type="domain" description="Peptidase S8/S53" evidence="6">
    <location>
        <begin position="140"/>
        <end position="371"/>
    </location>
</feature>
<name>A0A7W7M6H4_9ACTN</name>
<dbReference type="PROSITE" id="PS00136">
    <property type="entry name" value="SUBTILASE_ASP"/>
    <property type="match status" value="1"/>
</dbReference>
<feature type="active site" description="Charge relay system" evidence="5">
    <location>
        <position position="333"/>
    </location>
</feature>
<dbReference type="InterPro" id="IPR015500">
    <property type="entry name" value="Peptidase_S8_subtilisin-rel"/>
</dbReference>
<dbReference type="InterPro" id="IPR023827">
    <property type="entry name" value="Peptidase_S8_Asp-AS"/>
</dbReference>
<feature type="domain" description="Ig-like" evidence="7">
    <location>
        <begin position="550"/>
        <end position="575"/>
    </location>
</feature>
<comment type="similarity">
    <text evidence="1 5">Belongs to the peptidase S8 family.</text>
</comment>
<dbReference type="SUPFAM" id="SSF52743">
    <property type="entry name" value="Subtilisin-like"/>
    <property type="match status" value="1"/>
</dbReference>
<dbReference type="InterPro" id="IPR013783">
    <property type="entry name" value="Ig-like_fold"/>
</dbReference>
<keyword evidence="3 5" id="KW-0378">Hydrolase</keyword>
<keyword evidence="4 5" id="KW-0720">Serine protease</keyword>
<proteinExistence type="inferred from homology"/>
<organism evidence="8 9">
    <name type="scientific">Actinoplanes octamycinicus</name>
    <dbReference type="NCBI Taxonomy" id="135948"/>
    <lineage>
        <taxon>Bacteria</taxon>
        <taxon>Bacillati</taxon>
        <taxon>Actinomycetota</taxon>
        <taxon>Actinomycetes</taxon>
        <taxon>Micromonosporales</taxon>
        <taxon>Micromonosporaceae</taxon>
        <taxon>Actinoplanes</taxon>
    </lineage>
</organism>
<dbReference type="PROSITE" id="PS51892">
    <property type="entry name" value="SUBTILASE"/>
    <property type="match status" value="1"/>
</dbReference>
<dbReference type="Proteomes" id="UP000546162">
    <property type="component" value="Unassembled WGS sequence"/>
</dbReference>
<dbReference type="InterPro" id="IPR000209">
    <property type="entry name" value="Peptidase_S8/S53_dom"/>
</dbReference>
<dbReference type="PRINTS" id="PR00723">
    <property type="entry name" value="SUBTILISIN"/>
</dbReference>
<keyword evidence="2 5" id="KW-0645">Protease</keyword>
<evidence type="ECO:0000259" key="6">
    <source>
        <dbReference type="Pfam" id="PF00082"/>
    </source>
</evidence>
<evidence type="ECO:0000256" key="3">
    <source>
        <dbReference type="ARBA" id="ARBA00022801"/>
    </source>
</evidence>
<dbReference type="InterPro" id="IPR050131">
    <property type="entry name" value="Peptidase_S8_subtilisin-like"/>
</dbReference>
<keyword evidence="9" id="KW-1185">Reference proteome</keyword>
<dbReference type="PANTHER" id="PTHR43806">
    <property type="entry name" value="PEPTIDASE S8"/>
    <property type="match status" value="1"/>
</dbReference>
<evidence type="ECO:0000259" key="7">
    <source>
        <dbReference type="Pfam" id="PF12245"/>
    </source>
</evidence>
<feature type="active site" description="Charge relay system" evidence="5">
    <location>
        <position position="180"/>
    </location>
</feature>
<protein>
    <recommendedName>
        <fullName evidence="10">Peptidase S8/S53 domain-containing protein</fullName>
    </recommendedName>
</protein>
<dbReference type="PANTHER" id="PTHR43806:SF11">
    <property type="entry name" value="CEREVISIN-RELATED"/>
    <property type="match status" value="1"/>
</dbReference>